<dbReference type="Proteomes" id="UP000008068">
    <property type="component" value="Unassembled WGS sequence"/>
</dbReference>
<dbReference type="EMBL" id="GL379812">
    <property type="protein sequence ID" value="EGT44074.1"/>
    <property type="molecule type" value="Genomic_DNA"/>
</dbReference>
<dbReference type="HOGENOM" id="CLU_007368_3_0_1"/>
<evidence type="ECO:0000256" key="1">
    <source>
        <dbReference type="ARBA" id="ARBA00005993"/>
    </source>
</evidence>
<organism evidence="7">
    <name type="scientific">Caenorhabditis brenneri</name>
    <name type="common">Nematode worm</name>
    <dbReference type="NCBI Taxonomy" id="135651"/>
    <lineage>
        <taxon>Eukaryota</taxon>
        <taxon>Metazoa</taxon>
        <taxon>Ecdysozoa</taxon>
        <taxon>Nematoda</taxon>
        <taxon>Chromadorea</taxon>
        <taxon>Rhabditida</taxon>
        <taxon>Rhabditina</taxon>
        <taxon>Rhabditomorpha</taxon>
        <taxon>Rhabditoidea</taxon>
        <taxon>Rhabditidae</taxon>
        <taxon>Peloderinae</taxon>
        <taxon>Caenorhabditis</taxon>
    </lineage>
</organism>
<dbReference type="InterPro" id="IPR035500">
    <property type="entry name" value="NHR-like_dom_sf"/>
</dbReference>
<dbReference type="SUPFAM" id="SSF57716">
    <property type="entry name" value="Glucocorticoid receptor-like (DNA-binding domain)"/>
    <property type="match status" value="1"/>
</dbReference>
<dbReference type="OMA" id="LCPIIQR"/>
<evidence type="ECO:0000313" key="7">
    <source>
        <dbReference type="Proteomes" id="UP000008068"/>
    </source>
</evidence>
<name>G0MUA8_CAEBE</name>
<accession>G0MUA8</accession>
<proteinExistence type="inferred from homology"/>
<evidence type="ECO:0000313" key="6">
    <source>
        <dbReference type="EMBL" id="EGT44074.1"/>
    </source>
</evidence>
<keyword evidence="2" id="KW-0805">Transcription regulation</keyword>
<evidence type="ECO:0000256" key="4">
    <source>
        <dbReference type="ARBA" id="ARBA00023170"/>
    </source>
</evidence>
<evidence type="ECO:0000259" key="5">
    <source>
        <dbReference type="PROSITE" id="PS51843"/>
    </source>
</evidence>
<reference evidence="7" key="1">
    <citation type="submission" date="2011-07" db="EMBL/GenBank/DDBJ databases">
        <authorList>
            <consortium name="Caenorhabditis brenneri Sequencing and Analysis Consortium"/>
            <person name="Wilson R.K."/>
        </authorList>
    </citation>
    <scope>NUCLEOTIDE SEQUENCE [LARGE SCALE GENOMIC DNA]</scope>
    <source>
        <strain evidence="7">PB2801</strain>
    </source>
</reference>
<dbReference type="OrthoDB" id="5788196at2759"/>
<dbReference type="FunCoup" id="G0MUA8">
    <property type="interactions" value="7"/>
</dbReference>
<dbReference type="PANTHER" id="PTHR45886:SF5">
    <property type="entry name" value="NUCLEAR HORMONE RECEPTOR FAMILY"/>
    <property type="match status" value="1"/>
</dbReference>
<dbReference type="Gene3D" id="1.10.565.10">
    <property type="entry name" value="Retinoid X Receptor"/>
    <property type="match status" value="1"/>
</dbReference>
<keyword evidence="7" id="KW-1185">Reference proteome</keyword>
<keyword evidence="4" id="KW-0675">Receptor</keyword>
<dbReference type="PANTHER" id="PTHR45886">
    <property type="entry name" value="NUCLEAR HORMONE RECEPTOR FAMILY-RELATED-RELATED"/>
    <property type="match status" value="1"/>
</dbReference>
<protein>
    <submittedName>
        <fullName evidence="6">CBN-NHR-159 protein</fullName>
    </submittedName>
</protein>
<dbReference type="SMART" id="SM00430">
    <property type="entry name" value="HOLI"/>
    <property type="match status" value="1"/>
</dbReference>
<dbReference type="InParanoid" id="G0MUA8"/>
<dbReference type="Pfam" id="PF00104">
    <property type="entry name" value="Hormone_recep"/>
    <property type="match status" value="1"/>
</dbReference>
<evidence type="ECO:0000256" key="3">
    <source>
        <dbReference type="ARBA" id="ARBA00023163"/>
    </source>
</evidence>
<sequence length="327" mass="38350">MKVQSPKFQLAAFTENSDTFPKCKACRYQRCVDYGMNYVFREKKKLLSLQNKRDDEMQDVIGGLLYQDSHRTKVLASCFTIMDPSLSDMTERKELKIYVKTQKEQLLPQDWSFFALYTTVEFFLQLDFMRNLQTADKLTLIRHSASKCSLFAGAMRTYRDKRNRMVTVDGQDIYPDRMREYLGAGSNEFLNRIRSFVVTKLIELNITTEEYVLISVIVFCNPGIFCESDNLPNQKPDNSYARSIISSQQQKYTSILFQYCCHTYQQNGPTRFNDLLSLCPIIQQNFEDLQYLTLVFRVAMKAYEESPENRNKGIKIIKFRKIVEELI</sequence>
<dbReference type="AlphaFoldDB" id="G0MUA8"/>
<feature type="domain" description="NR LBD" evidence="5">
    <location>
        <begin position="82"/>
        <end position="315"/>
    </location>
</feature>
<dbReference type="STRING" id="135651.G0MUA8"/>
<dbReference type="eggNOG" id="ENOG502R0Q8">
    <property type="taxonomic scope" value="Eukaryota"/>
</dbReference>
<dbReference type="SUPFAM" id="SSF48508">
    <property type="entry name" value="Nuclear receptor ligand-binding domain"/>
    <property type="match status" value="1"/>
</dbReference>
<dbReference type="PROSITE" id="PS51843">
    <property type="entry name" value="NR_LBD"/>
    <property type="match status" value="1"/>
</dbReference>
<dbReference type="CDD" id="cd06157">
    <property type="entry name" value="NR_LBD"/>
    <property type="match status" value="1"/>
</dbReference>
<gene>
    <name evidence="6" type="primary">Cbn-nhr-159</name>
    <name evidence="6" type="ORF">CAEBREN_25610</name>
</gene>
<evidence type="ECO:0000256" key="2">
    <source>
        <dbReference type="ARBA" id="ARBA00023015"/>
    </source>
</evidence>
<comment type="similarity">
    <text evidence="1">Belongs to the nuclear hormone receptor family.</text>
</comment>
<keyword evidence="3" id="KW-0804">Transcription</keyword>
<dbReference type="InterPro" id="IPR000536">
    <property type="entry name" value="Nucl_hrmn_rcpt_lig-bd"/>
</dbReference>